<keyword evidence="1" id="KW-0812">Transmembrane</keyword>
<organism evidence="2 3">
    <name type="scientific">Fusarium torulosum</name>
    <dbReference type="NCBI Taxonomy" id="33205"/>
    <lineage>
        <taxon>Eukaryota</taxon>
        <taxon>Fungi</taxon>
        <taxon>Dikarya</taxon>
        <taxon>Ascomycota</taxon>
        <taxon>Pezizomycotina</taxon>
        <taxon>Sordariomycetes</taxon>
        <taxon>Hypocreomycetidae</taxon>
        <taxon>Hypocreales</taxon>
        <taxon>Nectriaceae</taxon>
        <taxon>Fusarium</taxon>
    </lineage>
</organism>
<evidence type="ECO:0000313" key="3">
    <source>
        <dbReference type="Proteomes" id="UP001187734"/>
    </source>
</evidence>
<dbReference type="Proteomes" id="UP001187734">
    <property type="component" value="Unassembled WGS sequence"/>
</dbReference>
<evidence type="ECO:0000313" key="2">
    <source>
        <dbReference type="EMBL" id="SPJ90931.1"/>
    </source>
</evidence>
<sequence>MGFSKTGSEASLAAWKRLLARSGFGSLGISLGLLAKMAFIAC</sequence>
<feature type="transmembrane region" description="Helical" evidence="1">
    <location>
        <begin position="20"/>
        <end position="41"/>
    </location>
</feature>
<reference evidence="2" key="1">
    <citation type="submission" date="2018-03" db="EMBL/GenBank/DDBJ databases">
        <authorList>
            <person name="Guldener U."/>
        </authorList>
    </citation>
    <scope>NUCLEOTIDE SEQUENCE</scope>
</reference>
<comment type="caution">
    <text evidence="2">The sequence shown here is derived from an EMBL/GenBank/DDBJ whole genome shotgun (WGS) entry which is preliminary data.</text>
</comment>
<dbReference type="EMBL" id="ONZP01000779">
    <property type="protein sequence ID" value="SPJ90931.1"/>
    <property type="molecule type" value="Genomic_DNA"/>
</dbReference>
<keyword evidence="1" id="KW-1133">Transmembrane helix</keyword>
<keyword evidence="3" id="KW-1185">Reference proteome</keyword>
<gene>
    <name evidence="2" type="ORF">FTOL_13339</name>
</gene>
<dbReference type="AlphaFoldDB" id="A0AAE8MMF6"/>
<evidence type="ECO:0000256" key="1">
    <source>
        <dbReference type="SAM" id="Phobius"/>
    </source>
</evidence>
<accession>A0AAE8MMF6</accession>
<protein>
    <submittedName>
        <fullName evidence="2">Uncharacterized protein</fullName>
    </submittedName>
</protein>
<name>A0AAE8MMF6_9HYPO</name>
<proteinExistence type="predicted"/>
<keyword evidence="1" id="KW-0472">Membrane</keyword>